<dbReference type="EMBL" id="JACEIK010086874">
    <property type="protein sequence ID" value="MCE5167361.1"/>
    <property type="molecule type" value="Genomic_DNA"/>
</dbReference>
<feature type="non-terminal residue" evidence="1">
    <location>
        <position position="161"/>
    </location>
</feature>
<dbReference type="Proteomes" id="UP000823775">
    <property type="component" value="Unassembled WGS sequence"/>
</dbReference>
<reference evidence="1 2" key="1">
    <citation type="journal article" date="2021" name="BMC Genomics">
        <title>Datura genome reveals duplications of psychoactive alkaloid biosynthetic genes and high mutation rate following tissue culture.</title>
        <authorList>
            <person name="Rajewski A."/>
            <person name="Carter-House D."/>
            <person name="Stajich J."/>
            <person name="Litt A."/>
        </authorList>
    </citation>
    <scope>NUCLEOTIDE SEQUENCE [LARGE SCALE GENOMIC DNA]</scope>
    <source>
        <strain evidence="1">AR-01</strain>
    </source>
</reference>
<feature type="non-terminal residue" evidence="1">
    <location>
        <position position="1"/>
    </location>
</feature>
<comment type="caution">
    <text evidence="1">The sequence shown here is derived from an EMBL/GenBank/DDBJ whole genome shotgun (WGS) entry which is preliminary data.</text>
</comment>
<name>A0ABS8YA58_DATST</name>
<evidence type="ECO:0000313" key="1">
    <source>
        <dbReference type="EMBL" id="MCE5167361.1"/>
    </source>
</evidence>
<accession>A0ABS8YA58</accession>
<proteinExistence type="predicted"/>
<organism evidence="1 2">
    <name type="scientific">Datura stramonium</name>
    <name type="common">Jimsonweed</name>
    <name type="synonym">Common thornapple</name>
    <dbReference type="NCBI Taxonomy" id="4076"/>
    <lineage>
        <taxon>Eukaryota</taxon>
        <taxon>Viridiplantae</taxon>
        <taxon>Streptophyta</taxon>
        <taxon>Embryophyta</taxon>
        <taxon>Tracheophyta</taxon>
        <taxon>Spermatophyta</taxon>
        <taxon>Magnoliopsida</taxon>
        <taxon>eudicotyledons</taxon>
        <taxon>Gunneridae</taxon>
        <taxon>Pentapetalae</taxon>
        <taxon>asterids</taxon>
        <taxon>lamiids</taxon>
        <taxon>Solanales</taxon>
        <taxon>Solanaceae</taxon>
        <taxon>Solanoideae</taxon>
        <taxon>Datureae</taxon>
        <taxon>Datura</taxon>
    </lineage>
</organism>
<keyword evidence="2" id="KW-1185">Reference proteome</keyword>
<sequence>HGFRKGKSIWSAVEGLKPMCRMPYVMEFDLDAFFNRVPVGVLAAGMRLKPGLKVMYADDGIAGFYYPEDMEKFRENDYSAGIVFSDKKSKGTEIPVTREVPTNDEGRRIVNFLGLTIDLSSHQEKSEIMNCLPYGQSHRPEFSLNADSYSAYRASGIIRDK</sequence>
<gene>
    <name evidence="1" type="ORF">HAX54_050039</name>
</gene>
<protein>
    <submittedName>
        <fullName evidence="1">Uncharacterized protein</fullName>
    </submittedName>
</protein>
<evidence type="ECO:0000313" key="2">
    <source>
        <dbReference type="Proteomes" id="UP000823775"/>
    </source>
</evidence>